<dbReference type="InterPro" id="IPR013784">
    <property type="entry name" value="Carb-bd-like_fold"/>
</dbReference>
<dbReference type="InterPro" id="IPR013783">
    <property type="entry name" value="Ig-like_fold"/>
</dbReference>
<sequence>MKLELKIERKLEFGERLGVVGNLIQVGLWKPGDAFRLIPDSTSFYHASILLTEQDCGLLEYKYILLDSQKPGWLRWENCINRVIEIDQIKDKDTIIIEDKDSFNLGFGDWVPFEPGVTDFYAPYEVEGESIPEINISEDDGIESNKKKSLEKETQEDISSKSFRKEPSSEAFSVEFCAENGKSAIETDEKEDLYSIENDSRAPSTDVSTGGDFNTDFVDSENSLELKSKNGIGQFVKKHLFGGIIWTGILFTGLSIVTGLNSPSFHSVPV</sequence>
<feature type="compositionally biased region" description="Basic and acidic residues" evidence="1">
    <location>
        <begin position="143"/>
        <end position="166"/>
    </location>
</feature>
<dbReference type="Pfam" id="PF00686">
    <property type="entry name" value="CBM_20"/>
    <property type="match status" value="1"/>
</dbReference>
<proteinExistence type="predicted"/>
<keyword evidence="2" id="KW-0472">Membrane</keyword>
<evidence type="ECO:0000256" key="2">
    <source>
        <dbReference type="SAM" id="Phobius"/>
    </source>
</evidence>
<accession>A0A7S1ETN7</accession>
<dbReference type="SMART" id="SM01065">
    <property type="entry name" value="CBM_2"/>
    <property type="match status" value="1"/>
</dbReference>
<dbReference type="Gene3D" id="2.60.40.10">
    <property type="entry name" value="Immunoglobulins"/>
    <property type="match status" value="1"/>
</dbReference>
<feature type="domain" description="CBM20" evidence="3">
    <location>
        <begin position="1"/>
        <end position="105"/>
    </location>
</feature>
<dbReference type="EMBL" id="HBFP01010123">
    <property type="protein sequence ID" value="CAD8822873.1"/>
    <property type="molecule type" value="Transcribed_RNA"/>
</dbReference>
<organism evidence="4">
    <name type="scientific">Timspurckia oligopyrenoides</name>
    <dbReference type="NCBI Taxonomy" id="708627"/>
    <lineage>
        <taxon>Eukaryota</taxon>
        <taxon>Rhodophyta</taxon>
        <taxon>Bangiophyceae</taxon>
        <taxon>Porphyridiales</taxon>
        <taxon>Porphyridiaceae</taxon>
        <taxon>Timspurckia</taxon>
    </lineage>
</organism>
<keyword evidence="2" id="KW-0812">Transmembrane</keyword>
<dbReference type="InterPro" id="IPR002044">
    <property type="entry name" value="CBM20"/>
</dbReference>
<evidence type="ECO:0000313" key="4">
    <source>
        <dbReference type="EMBL" id="CAD8822873.1"/>
    </source>
</evidence>
<protein>
    <recommendedName>
        <fullName evidence="3">CBM20 domain-containing protein</fullName>
    </recommendedName>
</protein>
<dbReference type="AlphaFoldDB" id="A0A7S1ETN7"/>
<dbReference type="SUPFAM" id="SSF49452">
    <property type="entry name" value="Starch-binding domain-like"/>
    <property type="match status" value="1"/>
</dbReference>
<name>A0A7S1ETN7_9RHOD</name>
<evidence type="ECO:0000259" key="3">
    <source>
        <dbReference type="PROSITE" id="PS51166"/>
    </source>
</evidence>
<gene>
    <name evidence="4" type="ORF">TOLI1172_LOCUS7269</name>
</gene>
<feature type="compositionally biased region" description="Acidic residues" evidence="1">
    <location>
        <begin position="132"/>
        <end position="142"/>
    </location>
</feature>
<evidence type="ECO:0000256" key="1">
    <source>
        <dbReference type="SAM" id="MobiDB-lite"/>
    </source>
</evidence>
<keyword evidence="2" id="KW-1133">Transmembrane helix</keyword>
<reference evidence="4" key="1">
    <citation type="submission" date="2021-01" db="EMBL/GenBank/DDBJ databases">
        <authorList>
            <person name="Corre E."/>
            <person name="Pelletier E."/>
            <person name="Niang G."/>
            <person name="Scheremetjew M."/>
            <person name="Finn R."/>
            <person name="Kale V."/>
            <person name="Holt S."/>
            <person name="Cochrane G."/>
            <person name="Meng A."/>
            <person name="Brown T."/>
            <person name="Cohen L."/>
        </authorList>
    </citation>
    <scope>NUCLEOTIDE SEQUENCE</scope>
    <source>
        <strain evidence="4">CCMP3278</strain>
    </source>
</reference>
<dbReference type="PROSITE" id="PS51166">
    <property type="entry name" value="CBM20"/>
    <property type="match status" value="1"/>
</dbReference>
<feature type="region of interest" description="Disordered" evidence="1">
    <location>
        <begin position="132"/>
        <end position="166"/>
    </location>
</feature>
<feature type="transmembrane region" description="Helical" evidence="2">
    <location>
        <begin position="240"/>
        <end position="260"/>
    </location>
</feature>
<dbReference type="GO" id="GO:2001070">
    <property type="term" value="F:starch binding"/>
    <property type="evidence" value="ECO:0007669"/>
    <property type="project" value="InterPro"/>
</dbReference>